<dbReference type="Proteomes" id="UP001165383">
    <property type="component" value="Unassembled WGS sequence"/>
</dbReference>
<dbReference type="RefSeq" id="WP_249915053.1">
    <property type="nucleotide sequence ID" value="NZ_JAMGBB010000001.1"/>
</dbReference>
<name>A0ABT0S969_9SPHN</name>
<accession>A0ABT0S969</accession>
<dbReference type="InterPro" id="IPR029016">
    <property type="entry name" value="GAF-like_dom_sf"/>
</dbReference>
<sequence>MSRVIPFEERAVAHLRDRLGEATSANKDLIAYARGHSGASAAIHAAVLALIEADSLEALFDVIRHDWPRLLGLDYSALALVADGKGFRVESGYVGTVEPKIVDRAIGRLEPVTMRTVDCGHPLFGAAARHIRSEALVILPAEAPLPYGLLLLGQRDTACLDNRHGSELLGFLGASLSAMLRRWLMNG</sequence>
<comment type="caution">
    <text evidence="1">The sequence shown here is derived from an EMBL/GenBank/DDBJ whole genome shotgun (WGS) entry which is preliminary data.</text>
</comment>
<dbReference type="EMBL" id="JAMGBB010000001">
    <property type="protein sequence ID" value="MCL6740631.1"/>
    <property type="molecule type" value="Genomic_DNA"/>
</dbReference>
<dbReference type="InterPro" id="IPR007435">
    <property type="entry name" value="DUF484"/>
</dbReference>
<gene>
    <name evidence="1" type="ORF">LZ518_05725</name>
</gene>
<keyword evidence="2" id="KW-1185">Reference proteome</keyword>
<dbReference type="Pfam" id="PF04340">
    <property type="entry name" value="DUF484"/>
    <property type="match status" value="1"/>
</dbReference>
<organism evidence="1 2">
    <name type="scientific">Sphingomonas brevis</name>
    <dbReference type="NCBI Taxonomy" id="2908206"/>
    <lineage>
        <taxon>Bacteria</taxon>
        <taxon>Pseudomonadati</taxon>
        <taxon>Pseudomonadota</taxon>
        <taxon>Alphaproteobacteria</taxon>
        <taxon>Sphingomonadales</taxon>
        <taxon>Sphingomonadaceae</taxon>
        <taxon>Sphingomonas</taxon>
    </lineage>
</organism>
<evidence type="ECO:0000313" key="1">
    <source>
        <dbReference type="EMBL" id="MCL6740631.1"/>
    </source>
</evidence>
<protein>
    <submittedName>
        <fullName evidence="1">DUF484 family protein</fullName>
    </submittedName>
</protein>
<proteinExistence type="predicted"/>
<dbReference type="Gene3D" id="3.30.450.40">
    <property type="match status" value="1"/>
</dbReference>
<reference evidence="1" key="1">
    <citation type="submission" date="2022-05" db="EMBL/GenBank/DDBJ databases">
        <authorList>
            <person name="Jo J.-H."/>
            <person name="Im W.-T."/>
        </authorList>
    </citation>
    <scope>NUCLEOTIDE SEQUENCE</scope>
    <source>
        <strain evidence="1">RB56-2</strain>
    </source>
</reference>
<evidence type="ECO:0000313" key="2">
    <source>
        <dbReference type="Proteomes" id="UP001165383"/>
    </source>
</evidence>